<evidence type="ECO:0000256" key="2">
    <source>
        <dbReference type="ARBA" id="ARBA00022475"/>
    </source>
</evidence>
<evidence type="ECO:0000313" key="10">
    <source>
        <dbReference type="Proteomes" id="UP000019753"/>
    </source>
</evidence>
<evidence type="ECO:0000256" key="4">
    <source>
        <dbReference type="ARBA" id="ARBA00022692"/>
    </source>
</evidence>
<keyword evidence="3 9" id="KW-0808">Transferase</keyword>
<evidence type="ECO:0000256" key="1">
    <source>
        <dbReference type="ARBA" id="ARBA00004651"/>
    </source>
</evidence>
<sequence length="429" mass="44780">QDPGTGPGLFGAAWVAVRRARFVARHDLVQVAVVAILWTAVEQLRGRVPFGGFPWGLLAFSQTDAPLIPLASVGGTTVVSAVTAAIGALLAVGATRWNRGAPAGRIATPLAAASVLALTPALLPTPTTAEAGTLVVGAVQGNVPTRGADATSQARAVAANHVTGTRALLREAGVGALDLVVWPESASDIDPRTDDELAEAIDSIARETGAPILLGTQRYADRVRYNDYLVWTPGSRGTDAYTKQRPVPFGEYVPYRDVFRRLSPDVDRVTTDMAAGAATGVLDVPIAALGRPVRVATAICFEVAYGDLIRESVVAGGELIVIPTNNASFGLTQESTQQLAMSRFRAVEHARATVQVSTVGVSAVIAPDGAVLDRTALFTSDQMVADLPLRTTLTLADRLGAWPAGIIDATALTLLATTAFGRLRLRGRA</sequence>
<keyword evidence="6" id="KW-0472">Membrane</keyword>
<dbReference type="AlphaFoldDB" id="A0A021VRL6"/>
<comment type="subcellular location">
    <subcellularLocation>
        <location evidence="1">Cell membrane</location>
        <topology evidence="1">Multi-pass membrane protein</topology>
    </subcellularLocation>
</comment>
<evidence type="ECO:0000313" key="9">
    <source>
        <dbReference type="EMBL" id="EYR63763.1"/>
    </source>
</evidence>
<evidence type="ECO:0000256" key="5">
    <source>
        <dbReference type="ARBA" id="ARBA00022989"/>
    </source>
</evidence>
<dbReference type="InterPro" id="IPR036526">
    <property type="entry name" value="C-N_Hydrolase_sf"/>
</dbReference>
<accession>A0A021VRL6</accession>
<keyword evidence="2" id="KW-1003">Cell membrane</keyword>
<keyword evidence="7 9" id="KW-0012">Acyltransferase</keyword>
<dbReference type="InterPro" id="IPR003010">
    <property type="entry name" value="C-N_Hydrolase"/>
</dbReference>
<keyword evidence="10" id="KW-1185">Reference proteome</keyword>
<dbReference type="RefSeq" id="WP_034225230.1">
    <property type="nucleotide sequence ID" value="NZ_AXCW01000069.1"/>
</dbReference>
<dbReference type="InterPro" id="IPR045378">
    <property type="entry name" value="LNT_N"/>
</dbReference>
<protein>
    <submittedName>
        <fullName evidence="9">Acyltransferase</fullName>
    </submittedName>
</protein>
<dbReference type="GO" id="GO:0005886">
    <property type="term" value="C:plasma membrane"/>
    <property type="evidence" value="ECO:0007669"/>
    <property type="project" value="UniProtKB-SubCell"/>
</dbReference>
<dbReference type="PROSITE" id="PS50263">
    <property type="entry name" value="CN_HYDROLASE"/>
    <property type="match status" value="1"/>
</dbReference>
<dbReference type="Proteomes" id="UP000019753">
    <property type="component" value="Unassembled WGS sequence"/>
</dbReference>
<evidence type="ECO:0000256" key="7">
    <source>
        <dbReference type="ARBA" id="ARBA00023315"/>
    </source>
</evidence>
<organism evidence="9 10">
    <name type="scientific">Actinotalea ferrariae CF5-4</name>
    <dbReference type="NCBI Taxonomy" id="948458"/>
    <lineage>
        <taxon>Bacteria</taxon>
        <taxon>Bacillati</taxon>
        <taxon>Actinomycetota</taxon>
        <taxon>Actinomycetes</taxon>
        <taxon>Micrococcales</taxon>
        <taxon>Cellulomonadaceae</taxon>
        <taxon>Actinotalea</taxon>
    </lineage>
</organism>
<evidence type="ECO:0000256" key="3">
    <source>
        <dbReference type="ARBA" id="ARBA00022679"/>
    </source>
</evidence>
<evidence type="ECO:0000259" key="8">
    <source>
        <dbReference type="PROSITE" id="PS50263"/>
    </source>
</evidence>
<dbReference type="SUPFAM" id="SSF56317">
    <property type="entry name" value="Carbon-nitrogen hydrolase"/>
    <property type="match status" value="1"/>
</dbReference>
<comment type="caution">
    <text evidence="9">The sequence shown here is derived from an EMBL/GenBank/DDBJ whole genome shotgun (WGS) entry which is preliminary data.</text>
</comment>
<keyword evidence="4" id="KW-0812">Transmembrane</keyword>
<feature type="non-terminal residue" evidence="9">
    <location>
        <position position="1"/>
    </location>
</feature>
<keyword evidence="5" id="KW-1133">Transmembrane helix</keyword>
<proteinExistence type="predicted"/>
<dbReference type="PANTHER" id="PTHR38686:SF1">
    <property type="entry name" value="APOLIPOPROTEIN N-ACYLTRANSFERASE"/>
    <property type="match status" value="1"/>
</dbReference>
<dbReference type="Pfam" id="PF00795">
    <property type="entry name" value="CN_hydrolase"/>
    <property type="match status" value="1"/>
</dbReference>
<dbReference type="GO" id="GO:0016410">
    <property type="term" value="F:N-acyltransferase activity"/>
    <property type="evidence" value="ECO:0007669"/>
    <property type="project" value="InterPro"/>
</dbReference>
<dbReference type="InterPro" id="IPR004563">
    <property type="entry name" value="Apolipo_AcylTrfase"/>
</dbReference>
<dbReference type="GO" id="GO:0042158">
    <property type="term" value="P:lipoprotein biosynthetic process"/>
    <property type="evidence" value="ECO:0007669"/>
    <property type="project" value="InterPro"/>
</dbReference>
<name>A0A021VRL6_9CELL</name>
<dbReference type="Pfam" id="PF20154">
    <property type="entry name" value="LNT_N"/>
    <property type="match status" value="1"/>
</dbReference>
<evidence type="ECO:0000256" key="6">
    <source>
        <dbReference type="ARBA" id="ARBA00023136"/>
    </source>
</evidence>
<reference evidence="9 10" key="1">
    <citation type="submission" date="2014-01" db="EMBL/GenBank/DDBJ databases">
        <title>Actinotalea ferrariae CF5-4.</title>
        <authorList>
            <person name="Chen F."/>
            <person name="Li Y."/>
            <person name="Wang G."/>
        </authorList>
    </citation>
    <scope>NUCLEOTIDE SEQUENCE [LARGE SCALE GENOMIC DNA]</scope>
    <source>
        <strain evidence="9 10">CF5-4</strain>
    </source>
</reference>
<dbReference type="OrthoDB" id="9804277at2"/>
<feature type="domain" description="CN hydrolase" evidence="8">
    <location>
        <begin position="139"/>
        <end position="389"/>
    </location>
</feature>
<dbReference type="Gene3D" id="3.60.110.10">
    <property type="entry name" value="Carbon-nitrogen hydrolase"/>
    <property type="match status" value="1"/>
</dbReference>
<dbReference type="CDD" id="cd07571">
    <property type="entry name" value="ALP_N-acyl_transferase"/>
    <property type="match status" value="1"/>
</dbReference>
<dbReference type="NCBIfam" id="TIGR00546">
    <property type="entry name" value="lnt"/>
    <property type="match status" value="1"/>
</dbReference>
<gene>
    <name evidence="9" type="ORF">N866_18475</name>
</gene>
<dbReference type="EMBL" id="AXCW01000069">
    <property type="protein sequence ID" value="EYR63763.1"/>
    <property type="molecule type" value="Genomic_DNA"/>
</dbReference>
<dbReference type="PANTHER" id="PTHR38686">
    <property type="entry name" value="APOLIPOPROTEIN N-ACYLTRANSFERASE"/>
    <property type="match status" value="1"/>
</dbReference>